<dbReference type="Proteomes" id="UP001227101">
    <property type="component" value="Chromosome"/>
</dbReference>
<reference evidence="3 4" key="1">
    <citation type="submission" date="2023-06" db="EMBL/GenBank/DDBJ databases">
        <authorList>
            <person name="Oyuntsetseg B."/>
            <person name="Kim S.B."/>
        </authorList>
    </citation>
    <scope>NUCLEOTIDE SEQUENCE [LARGE SCALE GENOMIC DNA]</scope>
    <source>
        <strain evidence="3 4">2-2</strain>
    </source>
</reference>
<sequence>MTDPGSAIFSGVGFWATDMPSGASRPAGGQGFAMSSSEMRAMLKKAEDQLNTVSEQIREADILSRANPPAEEPVSQAAVNGPNGINETGRYYQGHLQYQLDYYTELTRRMRQALGITEAADHQAADSTKKIKGSLE</sequence>
<feature type="coiled-coil region" evidence="1">
    <location>
        <begin position="36"/>
        <end position="63"/>
    </location>
</feature>
<evidence type="ECO:0008006" key="5">
    <source>
        <dbReference type="Google" id="ProtNLM"/>
    </source>
</evidence>
<protein>
    <recommendedName>
        <fullName evidence="5">PE domain-containing protein</fullName>
    </recommendedName>
</protein>
<keyword evidence="1" id="KW-0175">Coiled coil</keyword>
<keyword evidence="4" id="KW-1185">Reference proteome</keyword>
<evidence type="ECO:0000313" key="4">
    <source>
        <dbReference type="Proteomes" id="UP001227101"/>
    </source>
</evidence>
<evidence type="ECO:0000256" key="1">
    <source>
        <dbReference type="SAM" id="Coils"/>
    </source>
</evidence>
<evidence type="ECO:0000313" key="3">
    <source>
        <dbReference type="EMBL" id="WIV59611.1"/>
    </source>
</evidence>
<proteinExistence type="predicted"/>
<gene>
    <name evidence="3" type="ORF">QP939_13845</name>
</gene>
<organism evidence="3 4">
    <name type="scientific">Amycolatopsis nalaikhensis</name>
    <dbReference type="NCBI Taxonomy" id="715472"/>
    <lineage>
        <taxon>Bacteria</taxon>
        <taxon>Bacillati</taxon>
        <taxon>Actinomycetota</taxon>
        <taxon>Actinomycetes</taxon>
        <taxon>Pseudonocardiales</taxon>
        <taxon>Pseudonocardiaceae</taxon>
        <taxon>Amycolatopsis</taxon>
    </lineage>
</organism>
<feature type="region of interest" description="Disordered" evidence="2">
    <location>
        <begin position="63"/>
        <end position="82"/>
    </location>
</feature>
<evidence type="ECO:0000256" key="2">
    <source>
        <dbReference type="SAM" id="MobiDB-lite"/>
    </source>
</evidence>
<dbReference type="RefSeq" id="WP_285457160.1">
    <property type="nucleotide sequence ID" value="NZ_CP127173.1"/>
</dbReference>
<name>A0ABY8XVK7_9PSEU</name>
<accession>A0ABY8XVK7</accession>
<dbReference type="EMBL" id="CP127173">
    <property type="protein sequence ID" value="WIV59611.1"/>
    <property type="molecule type" value="Genomic_DNA"/>
</dbReference>